<comment type="caution">
    <text evidence="1">The sequence shown here is derived from an EMBL/GenBank/DDBJ whole genome shotgun (WGS) entry which is preliminary data.</text>
</comment>
<name>A0ABQ2SB74_9DEIO</name>
<organism evidence="1 2">
    <name type="scientific">Deinococcus sedimenti</name>
    <dbReference type="NCBI Taxonomy" id="1867090"/>
    <lineage>
        <taxon>Bacteria</taxon>
        <taxon>Thermotogati</taxon>
        <taxon>Deinococcota</taxon>
        <taxon>Deinococci</taxon>
        <taxon>Deinococcales</taxon>
        <taxon>Deinococcaceae</taxon>
        <taxon>Deinococcus</taxon>
    </lineage>
</organism>
<evidence type="ECO:0000313" key="2">
    <source>
        <dbReference type="Proteomes" id="UP000644548"/>
    </source>
</evidence>
<accession>A0ABQ2SB74</accession>
<proteinExistence type="predicted"/>
<evidence type="ECO:0000313" key="1">
    <source>
        <dbReference type="EMBL" id="GGS08946.1"/>
    </source>
</evidence>
<dbReference type="Proteomes" id="UP000644548">
    <property type="component" value="Unassembled WGS sequence"/>
</dbReference>
<dbReference type="RefSeq" id="WP_189074814.1">
    <property type="nucleotide sequence ID" value="NZ_BMQN01000023.1"/>
</dbReference>
<protein>
    <submittedName>
        <fullName evidence="1">Uncharacterized protein</fullName>
    </submittedName>
</protein>
<gene>
    <name evidence="1" type="ORF">GCM10008960_39050</name>
</gene>
<dbReference type="EMBL" id="BMQN01000023">
    <property type="protein sequence ID" value="GGS08946.1"/>
    <property type="molecule type" value="Genomic_DNA"/>
</dbReference>
<reference evidence="2" key="1">
    <citation type="journal article" date="2019" name="Int. J. Syst. Evol. Microbiol.">
        <title>The Global Catalogue of Microorganisms (GCM) 10K type strain sequencing project: providing services to taxonomists for standard genome sequencing and annotation.</title>
        <authorList>
            <consortium name="The Broad Institute Genomics Platform"/>
            <consortium name="The Broad Institute Genome Sequencing Center for Infectious Disease"/>
            <person name="Wu L."/>
            <person name="Ma J."/>
        </authorList>
    </citation>
    <scope>NUCLEOTIDE SEQUENCE [LARGE SCALE GENOMIC DNA]</scope>
    <source>
        <strain evidence="2">JCM 31405</strain>
    </source>
</reference>
<keyword evidence="2" id="KW-1185">Reference proteome</keyword>
<sequence length="132" mass="13428">MTGGNVQHSSAATPQIMATHTVTLTLASGVPVIVSHRQDVDGDAIVIEAPQGVGGFHPSWAATCAARLIDGTAGTFRDHSDPLDPASITLHPACLTLSVHGEDVTLHVTPADRQLLADAITAVAAAAPEVIA</sequence>